<dbReference type="Pfam" id="PF17885">
    <property type="entry name" value="Smoa_sbd"/>
    <property type="match status" value="1"/>
</dbReference>
<sequence length="416" mass="46615">MARNVGIVGAGIAGLHLALYLQKHGVDATVITDRPGEDYRNIRLLNTVAHHHVTLAREDYLGVNHWTDPKDHYYYHDHVFNFPQPLSFRGDFSKPSRAVDYRIYLPALMQDFTSRGGRIEYRRIEERDIRPLVARFDLLVVSTGKGPLGQLFTYRPEHTPYQQPQRRLCVGLYTGVRQPDPMNVTLSVSPGHGEMIVIPTITFGGIANALLMENVPGGDMEELATLSYDDNPKHFLKVLLGKLEKHHPTTYDRIDTARFDLAQPQDLLQGGVVPTVRNTVVAFDDGKCAIALGDVHAIVDPMMGQGANVASYAAFVLGEEIVNADALDARLCEKIDLKRQDRVLAASRWTNVMLQPPSEALGMLIGAMSRNQALANEFTENFNYPDRQWDRISTPQRIQAWIERMSVPAEPVRAIA</sequence>
<dbReference type="AlphaFoldDB" id="A0A2M6U5A7"/>
<dbReference type="InterPro" id="IPR002938">
    <property type="entry name" value="FAD-bd"/>
</dbReference>
<evidence type="ECO:0000313" key="4">
    <source>
        <dbReference type="Proteomes" id="UP000228930"/>
    </source>
</evidence>
<dbReference type="Proteomes" id="UP000228930">
    <property type="component" value="Unassembled WGS sequence"/>
</dbReference>
<dbReference type="NCBIfam" id="NF045732">
    <property type="entry name" value="StyMonoxStyA"/>
    <property type="match status" value="1"/>
</dbReference>
<evidence type="ECO:0000259" key="1">
    <source>
        <dbReference type="Pfam" id="PF01494"/>
    </source>
</evidence>
<keyword evidence="3" id="KW-0560">Oxidoreductase</keyword>
<dbReference type="EMBL" id="LFJC01000003">
    <property type="protein sequence ID" value="PIS99761.1"/>
    <property type="molecule type" value="Genomic_DNA"/>
</dbReference>
<feature type="domain" description="FAD-binding" evidence="1">
    <location>
        <begin position="4"/>
        <end position="39"/>
    </location>
</feature>
<proteinExistence type="predicted"/>
<gene>
    <name evidence="3" type="ORF">TSA1_02530</name>
</gene>
<dbReference type="GO" id="GO:0004497">
    <property type="term" value="F:monooxygenase activity"/>
    <property type="evidence" value="ECO:0007669"/>
    <property type="project" value="UniProtKB-KW"/>
</dbReference>
<dbReference type="Gene3D" id="3.30.9.40">
    <property type="match status" value="2"/>
</dbReference>
<dbReference type="InterPro" id="IPR036188">
    <property type="entry name" value="FAD/NAD-bd_sf"/>
</dbReference>
<accession>A0A2M6U5A7</accession>
<name>A0A2M6U5A7_9BRAD</name>
<feature type="domain" description="Styrene monooxygenase StyA putative substrate binding" evidence="2">
    <location>
        <begin position="144"/>
        <end position="253"/>
    </location>
</feature>
<dbReference type="InterPro" id="IPR041654">
    <property type="entry name" value="StyA_sbd"/>
</dbReference>
<reference evidence="3 4" key="1">
    <citation type="submission" date="2015-06" db="EMBL/GenBank/DDBJ databases">
        <title>Comparative genome analysis of nirS-carrying Bradyrhizobium sp. strains.</title>
        <authorList>
            <person name="Ishii S."/>
            <person name="Jang J."/>
            <person name="Nishizawa T."/>
            <person name="Senoo K."/>
        </authorList>
    </citation>
    <scope>NUCLEOTIDE SEQUENCE [LARGE SCALE GENOMIC DNA]</scope>
    <source>
        <strain evidence="3 4">TSA1</strain>
    </source>
</reference>
<comment type="caution">
    <text evidence="3">The sequence shown here is derived from an EMBL/GenBank/DDBJ whole genome shotgun (WGS) entry which is preliminary data.</text>
</comment>
<dbReference type="Pfam" id="PF01494">
    <property type="entry name" value="FAD_binding_3"/>
    <property type="match status" value="1"/>
</dbReference>
<dbReference type="InterPro" id="IPR054801">
    <property type="entry name" value="StyMonoxStyA"/>
</dbReference>
<dbReference type="GO" id="GO:0071949">
    <property type="term" value="F:FAD binding"/>
    <property type="evidence" value="ECO:0007669"/>
    <property type="project" value="InterPro"/>
</dbReference>
<keyword evidence="3" id="KW-0503">Monooxygenase</keyword>
<dbReference type="RefSeq" id="WP_100174976.1">
    <property type="nucleotide sequence ID" value="NZ_LFJC01000003.1"/>
</dbReference>
<evidence type="ECO:0000313" key="3">
    <source>
        <dbReference type="EMBL" id="PIS99761.1"/>
    </source>
</evidence>
<dbReference type="SUPFAM" id="SSF51905">
    <property type="entry name" value="FAD/NAD(P)-binding domain"/>
    <property type="match status" value="1"/>
</dbReference>
<dbReference type="PRINTS" id="PR00420">
    <property type="entry name" value="RNGMNOXGNASE"/>
</dbReference>
<protein>
    <submittedName>
        <fullName evidence="3">Monooxygenase</fullName>
    </submittedName>
</protein>
<dbReference type="Gene3D" id="3.50.50.60">
    <property type="entry name" value="FAD/NAD(P)-binding domain"/>
    <property type="match status" value="2"/>
</dbReference>
<dbReference type="Gene3D" id="6.10.250.650">
    <property type="match status" value="1"/>
</dbReference>
<evidence type="ECO:0000259" key="2">
    <source>
        <dbReference type="Pfam" id="PF17885"/>
    </source>
</evidence>
<organism evidence="3 4">
    <name type="scientific">Bradyrhizobium nitroreducens</name>
    <dbReference type="NCBI Taxonomy" id="709803"/>
    <lineage>
        <taxon>Bacteria</taxon>
        <taxon>Pseudomonadati</taxon>
        <taxon>Pseudomonadota</taxon>
        <taxon>Alphaproteobacteria</taxon>
        <taxon>Hyphomicrobiales</taxon>
        <taxon>Nitrobacteraceae</taxon>
        <taxon>Bradyrhizobium</taxon>
    </lineage>
</organism>
<keyword evidence="4" id="KW-1185">Reference proteome</keyword>